<keyword evidence="2" id="KW-1185">Reference proteome</keyword>
<organism evidence="1 2">
    <name type="scientific">Symbiodinium necroappetens</name>
    <dbReference type="NCBI Taxonomy" id="1628268"/>
    <lineage>
        <taxon>Eukaryota</taxon>
        <taxon>Sar</taxon>
        <taxon>Alveolata</taxon>
        <taxon>Dinophyceae</taxon>
        <taxon>Suessiales</taxon>
        <taxon>Symbiodiniaceae</taxon>
        <taxon>Symbiodinium</taxon>
    </lineage>
</organism>
<feature type="non-terminal residue" evidence="1">
    <location>
        <position position="1"/>
    </location>
</feature>
<name>A0A812JFU9_9DINO</name>
<dbReference type="OrthoDB" id="448048at2759"/>
<evidence type="ECO:0000313" key="1">
    <source>
        <dbReference type="EMBL" id="CAE7206613.1"/>
    </source>
</evidence>
<gene>
    <name evidence="1" type="ORF">SNEC2469_LOCUS1814</name>
</gene>
<dbReference type="EMBL" id="CAJNJA010006157">
    <property type="protein sequence ID" value="CAE7206613.1"/>
    <property type="molecule type" value="Genomic_DNA"/>
</dbReference>
<proteinExistence type="predicted"/>
<dbReference type="AlphaFoldDB" id="A0A812JFU9"/>
<feature type="non-terminal residue" evidence="1">
    <location>
        <position position="107"/>
    </location>
</feature>
<comment type="caution">
    <text evidence="1">The sequence shown here is derived from an EMBL/GenBank/DDBJ whole genome shotgun (WGS) entry which is preliminary data.</text>
</comment>
<reference evidence="1" key="1">
    <citation type="submission" date="2021-02" db="EMBL/GenBank/DDBJ databases">
        <authorList>
            <person name="Dougan E. K."/>
            <person name="Rhodes N."/>
            <person name="Thang M."/>
            <person name="Chan C."/>
        </authorList>
    </citation>
    <scope>NUCLEOTIDE SEQUENCE</scope>
</reference>
<dbReference type="Proteomes" id="UP000601435">
    <property type="component" value="Unassembled WGS sequence"/>
</dbReference>
<sequence length="107" mass="12247">ADEEQLEHAIEAAVSADVDDEDILKAQNKLLELQMMTPEEKAAKAERVKHQQQKKDAFQFVKKNDVEGLAALLDSLEEDVHWQDWRDYAGRTLVRCAADLRSELVQK</sequence>
<protein>
    <submittedName>
        <fullName evidence="1">Uncharacterized protein</fullName>
    </submittedName>
</protein>
<evidence type="ECO:0000313" key="2">
    <source>
        <dbReference type="Proteomes" id="UP000601435"/>
    </source>
</evidence>
<accession>A0A812JFU9</accession>